<sequence length="109" mass="12782">MINESKLMSQQIITLLVLLEQMKFTFLMTKNELDHLLQQFNTLCVTEFDRLQTNPASYQSIPGYIAYFETFKFLAEHPLSQMDYGNPLHNFNLLQTKLSNTLITIDFIK</sequence>
<dbReference type="AlphaFoldDB" id="G5JIX2"/>
<proteinExistence type="predicted"/>
<dbReference type="PATRIC" id="fig|911238.3.peg.1215"/>
<accession>G5JIX2</accession>
<dbReference type="RefSeq" id="WP_002464035.1">
    <property type="nucleotide sequence ID" value="NZ_AEUN01000421.1"/>
</dbReference>
<gene>
    <name evidence="1" type="ORF">SS7213T_07093</name>
</gene>
<dbReference type="EMBL" id="AEUN01000421">
    <property type="protein sequence ID" value="EHJ07852.1"/>
    <property type="molecule type" value="Genomic_DNA"/>
</dbReference>
<keyword evidence="2" id="KW-1185">Reference proteome</keyword>
<name>G5JIX2_9STAP</name>
<protein>
    <submittedName>
        <fullName evidence="1">Uncharacterized protein</fullName>
    </submittedName>
</protein>
<comment type="caution">
    <text evidence="1">The sequence shown here is derived from an EMBL/GenBank/DDBJ whole genome shotgun (WGS) entry which is preliminary data.</text>
</comment>
<organism evidence="1 2">
    <name type="scientific">Staphylococcus simiae CCM 7213 = CCUG 51256</name>
    <dbReference type="NCBI Taxonomy" id="911238"/>
    <lineage>
        <taxon>Bacteria</taxon>
        <taxon>Bacillati</taxon>
        <taxon>Bacillota</taxon>
        <taxon>Bacilli</taxon>
        <taxon>Bacillales</taxon>
        <taxon>Staphylococcaceae</taxon>
        <taxon>Staphylococcus</taxon>
    </lineage>
</organism>
<dbReference type="Proteomes" id="UP000005413">
    <property type="component" value="Unassembled WGS sequence"/>
</dbReference>
<evidence type="ECO:0000313" key="1">
    <source>
        <dbReference type="EMBL" id="EHJ07852.1"/>
    </source>
</evidence>
<reference evidence="1 2" key="1">
    <citation type="journal article" date="2012" name="BMC Genomics">
        <title>Comparative genomic analysis of the genus Staphylococcus including Staphylococcus aureus and its newly described sister species Staphylococcus simiae.</title>
        <authorList>
            <person name="Suzuki H."/>
            <person name="Lefebure T."/>
            <person name="Pavinski Bitar P."/>
            <person name="Stanhope M.J."/>
        </authorList>
    </citation>
    <scope>NUCLEOTIDE SEQUENCE [LARGE SCALE GENOMIC DNA]</scope>
    <source>
        <strain evidence="1 2">CCM 7213</strain>
    </source>
</reference>
<evidence type="ECO:0000313" key="2">
    <source>
        <dbReference type="Proteomes" id="UP000005413"/>
    </source>
</evidence>